<dbReference type="PANTHER" id="PTHR24422">
    <property type="entry name" value="CHEMOTAXIS PROTEIN METHYLTRANSFERASE"/>
    <property type="match status" value="1"/>
</dbReference>
<accession>A0ABQ3B0L6</accession>
<keyword evidence="3" id="KW-1185">Reference proteome</keyword>
<dbReference type="Pfam" id="PF03705">
    <property type="entry name" value="CheR_N"/>
    <property type="match status" value="1"/>
</dbReference>
<evidence type="ECO:0000259" key="1">
    <source>
        <dbReference type="PROSITE" id="PS50123"/>
    </source>
</evidence>
<dbReference type="PANTHER" id="PTHR24422:SF8">
    <property type="entry name" value="CHEMOTAXIS PROTEIN"/>
    <property type="match status" value="1"/>
</dbReference>
<dbReference type="PROSITE" id="PS50123">
    <property type="entry name" value="CHER"/>
    <property type="match status" value="1"/>
</dbReference>
<dbReference type="InterPro" id="IPR029063">
    <property type="entry name" value="SAM-dependent_MTases_sf"/>
</dbReference>
<dbReference type="Pfam" id="PF01739">
    <property type="entry name" value="CheR"/>
    <property type="match status" value="1"/>
</dbReference>
<dbReference type="SUPFAM" id="SSF53335">
    <property type="entry name" value="S-adenosyl-L-methionine-dependent methyltransferases"/>
    <property type="match status" value="1"/>
</dbReference>
<protein>
    <submittedName>
        <fullName evidence="2">Chemotaxis protein CheR</fullName>
    </submittedName>
</protein>
<feature type="domain" description="CheR-type methyltransferase" evidence="1">
    <location>
        <begin position="1"/>
        <end position="250"/>
    </location>
</feature>
<organism evidence="2 3">
    <name type="scientific">Cellvibrio zantedeschiae</name>
    <dbReference type="NCBI Taxonomy" id="1237077"/>
    <lineage>
        <taxon>Bacteria</taxon>
        <taxon>Pseudomonadati</taxon>
        <taxon>Pseudomonadota</taxon>
        <taxon>Gammaproteobacteria</taxon>
        <taxon>Cellvibrionales</taxon>
        <taxon>Cellvibrionaceae</taxon>
        <taxon>Cellvibrio</taxon>
    </lineage>
</organism>
<gene>
    <name evidence="2" type="primary">cheR</name>
    <name evidence="2" type="ORF">GCM10011613_18940</name>
</gene>
<dbReference type="SUPFAM" id="SSF47757">
    <property type="entry name" value="Chemotaxis receptor methyltransferase CheR, N-terminal domain"/>
    <property type="match status" value="1"/>
</dbReference>
<evidence type="ECO:0000313" key="3">
    <source>
        <dbReference type="Proteomes" id="UP000619761"/>
    </source>
</evidence>
<dbReference type="PRINTS" id="PR00996">
    <property type="entry name" value="CHERMTFRASE"/>
</dbReference>
<dbReference type="InterPro" id="IPR050903">
    <property type="entry name" value="Bact_Chemotaxis_MeTrfase"/>
</dbReference>
<dbReference type="RefSeq" id="WP_189417816.1">
    <property type="nucleotide sequence ID" value="NZ_BMYZ01000001.1"/>
</dbReference>
<evidence type="ECO:0000313" key="2">
    <source>
        <dbReference type="EMBL" id="GGY73862.1"/>
    </source>
</evidence>
<dbReference type="InterPro" id="IPR022642">
    <property type="entry name" value="CheR_C"/>
</dbReference>
<reference evidence="3" key="1">
    <citation type="journal article" date="2019" name="Int. J. Syst. Evol. Microbiol.">
        <title>The Global Catalogue of Microorganisms (GCM) 10K type strain sequencing project: providing services to taxonomists for standard genome sequencing and annotation.</title>
        <authorList>
            <consortium name="The Broad Institute Genomics Platform"/>
            <consortium name="The Broad Institute Genome Sequencing Center for Infectious Disease"/>
            <person name="Wu L."/>
            <person name="Ma J."/>
        </authorList>
    </citation>
    <scope>NUCLEOTIDE SEQUENCE [LARGE SCALE GENOMIC DNA]</scope>
    <source>
        <strain evidence="3">KCTC 32239</strain>
    </source>
</reference>
<dbReference type="EMBL" id="BMYZ01000001">
    <property type="protein sequence ID" value="GGY73862.1"/>
    <property type="molecule type" value="Genomic_DNA"/>
</dbReference>
<proteinExistence type="predicted"/>
<dbReference type="SMART" id="SM00138">
    <property type="entry name" value="MeTrc"/>
    <property type="match status" value="1"/>
</dbReference>
<dbReference type="Gene3D" id="3.40.50.150">
    <property type="entry name" value="Vaccinia Virus protein VP39"/>
    <property type="match status" value="1"/>
</dbReference>
<sequence>MSISKTLEDLEISLLLEAIYQRFGDDFRGYQKEAIRRKLHAFMLVHDISTISTLQDCVLHDPTYIDPLLCALDAHPAGLFDHPKHMRELRKALIPWLRSCPAPKIWIAECSAAEDVYAIAIMLMEEGVYHKTQIFATGANPMLLSEAREAKFSLSKLPQYEENYLRAGGTESLSDYYTQVDDMAVFRNELNRNITWAQYNLGTDSSFNEFELIVCRGSLNDYASRLRRRALQVFYDSLPAFGILSVADADYSDLTPLISRFTALSSKQGLYRKVR</sequence>
<dbReference type="Proteomes" id="UP000619761">
    <property type="component" value="Unassembled WGS sequence"/>
</dbReference>
<dbReference type="InterPro" id="IPR022641">
    <property type="entry name" value="CheR_N"/>
</dbReference>
<dbReference type="InterPro" id="IPR000780">
    <property type="entry name" value="CheR_MeTrfase"/>
</dbReference>
<name>A0ABQ3B0L6_9GAMM</name>
<comment type="caution">
    <text evidence="2">The sequence shown here is derived from an EMBL/GenBank/DDBJ whole genome shotgun (WGS) entry which is preliminary data.</text>
</comment>